<keyword evidence="8" id="KW-0812">Transmembrane</keyword>
<dbReference type="InterPro" id="IPR043458">
    <property type="entry name" value="GPR158/179"/>
</dbReference>
<keyword evidence="4" id="KW-0297">G-protein coupled receptor</keyword>
<reference evidence="9" key="1">
    <citation type="journal article" date="2010" name="Nature">
        <title>The sequence and de novo assembly of the giant panda genome.</title>
        <authorList>
            <person name="Li R."/>
            <person name="Fan W."/>
            <person name="Tian G."/>
            <person name="Zhu H."/>
            <person name="He L."/>
            <person name="Cai J."/>
            <person name="Huang Q."/>
            <person name="Cai Q."/>
            <person name="Li B."/>
            <person name="Bai Y."/>
            <person name="Zhang Z."/>
            <person name="Zhang Y."/>
            <person name="Wang W."/>
            <person name="Li J."/>
            <person name="Wei F."/>
            <person name="Li H."/>
            <person name="Jian M."/>
            <person name="Li J."/>
            <person name="Zhang Z."/>
            <person name="Nielsen R."/>
            <person name="Li D."/>
            <person name="Gu W."/>
            <person name="Yang Z."/>
            <person name="Xuan Z."/>
            <person name="Ryder O.A."/>
            <person name="Leung F.C."/>
            <person name="Zhou Y."/>
            <person name="Cao J."/>
            <person name="Sun X."/>
            <person name="Fu Y."/>
            <person name="Fang X."/>
            <person name="Guo X."/>
            <person name="Wang B."/>
            <person name="Hou R."/>
            <person name="Shen F."/>
            <person name="Mu B."/>
            <person name="Ni P."/>
            <person name="Lin R."/>
            <person name="Qian W."/>
            <person name="Wang G."/>
            <person name="Yu C."/>
            <person name="Nie W."/>
            <person name="Wang J."/>
            <person name="Wu Z."/>
            <person name="Liang H."/>
            <person name="Min J."/>
            <person name="Wu Q."/>
            <person name="Cheng S."/>
            <person name="Ruan J."/>
            <person name="Wang M."/>
            <person name="Shi Z."/>
            <person name="Wen M."/>
            <person name="Liu B."/>
            <person name="Ren X."/>
            <person name="Zheng H."/>
            <person name="Dong D."/>
            <person name="Cook K."/>
            <person name="Shan G."/>
            <person name="Zhang H."/>
            <person name="Kosiol C."/>
            <person name="Xie X."/>
            <person name="Lu Z."/>
            <person name="Zheng H."/>
            <person name="Li Y."/>
            <person name="Steiner C.C."/>
            <person name="Lam T.T."/>
            <person name="Lin S."/>
            <person name="Zhang Q."/>
            <person name="Li G."/>
            <person name="Tian J."/>
            <person name="Gong T."/>
            <person name="Liu H."/>
            <person name="Zhang D."/>
            <person name="Fang L."/>
            <person name="Ye C."/>
            <person name="Zhang J."/>
            <person name="Hu W."/>
            <person name="Xu A."/>
            <person name="Ren Y."/>
            <person name="Zhang G."/>
            <person name="Bruford M.W."/>
            <person name="Li Q."/>
            <person name="Ma L."/>
            <person name="Guo Y."/>
            <person name="An N."/>
            <person name="Hu Y."/>
            <person name="Zheng Y."/>
            <person name="Shi Y."/>
            <person name="Li Z."/>
            <person name="Liu Q."/>
            <person name="Chen Y."/>
            <person name="Zhao J."/>
            <person name="Qu N."/>
            <person name="Zhao S."/>
            <person name="Tian F."/>
            <person name="Wang X."/>
            <person name="Wang H."/>
            <person name="Xu L."/>
            <person name="Liu X."/>
            <person name="Vinar T."/>
            <person name="Wang Y."/>
            <person name="Lam T.W."/>
            <person name="Yiu S.M."/>
            <person name="Liu S."/>
            <person name="Zhang H."/>
            <person name="Li D."/>
            <person name="Huang Y."/>
            <person name="Wang X."/>
            <person name="Yang G."/>
            <person name="Jiang Z."/>
            <person name="Wang J."/>
            <person name="Qin N."/>
            <person name="Li L."/>
            <person name="Li J."/>
            <person name="Bolund L."/>
            <person name="Kristiansen K."/>
            <person name="Wong G.K."/>
            <person name="Olson M."/>
            <person name="Zhang X."/>
            <person name="Li S."/>
            <person name="Yang H."/>
            <person name="Wang J."/>
            <person name="Wang J."/>
        </authorList>
    </citation>
    <scope>NUCLEOTIDE SEQUENCE [LARGE SCALE GENOMIC DNA]</scope>
</reference>
<evidence type="ECO:0000256" key="2">
    <source>
        <dbReference type="ARBA" id="ARBA00007242"/>
    </source>
</evidence>
<dbReference type="GO" id="GO:0005886">
    <property type="term" value="C:plasma membrane"/>
    <property type="evidence" value="ECO:0007669"/>
    <property type="project" value="UniProtKB-SubCell"/>
</dbReference>
<evidence type="ECO:0000256" key="8">
    <source>
        <dbReference type="SAM" id="Phobius"/>
    </source>
</evidence>
<keyword evidence="8" id="KW-1133">Transmembrane helix</keyword>
<evidence type="ECO:0000256" key="6">
    <source>
        <dbReference type="ARBA" id="ARBA00023180"/>
    </source>
</evidence>
<keyword evidence="8" id="KW-0472">Membrane</keyword>
<dbReference type="PANTHER" id="PTHR32546">
    <property type="entry name" value="G-PROTEIN COUPLED RECEPTOR 158-RELATED"/>
    <property type="match status" value="1"/>
</dbReference>
<feature type="non-terminal residue" evidence="9">
    <location>
        <position position="112"/>
    </location>
</feature>
<protein>
    <submittedName>
        <fullName evidence="9">Uncharacterized protein</fullName>
    </submittedName>
</protein>
<name>D2HZY5_AILME</name>
<evidence type="ECO:0000313" key="9">
    <source>
        <dbReference type="EMBL" id="EFB16665.1"/>
    </source>
</evidence>
<keyword evidence="6" id="KW-0325">Glycoprotein</keyword>
<sequence>CMPIKGLGFVLGAYQCICKAGFYHPQDFSVNNFQSAMTLWFYLELSGSAKDVSEEAHVCLPCREGCPYCADDSPCFVQEDKYLRLAIISFQALCMLLDFVSMLVVYHFRKAK</sequence>
<keyword evidence="5" id="KW-0675">Receptor</keyword>
<evidence type="ECO:0000256" key="3">
    <source>
        <dbReference type="ARBA" id="ARBA00022475"/>
    </source>
</evidence>
<dbReference type="GO" id="GO:0004930">
    <property type="term" value="F:G protein-coupled receptor activity"/>
    <property type="evidence" value="ECO:0007669"/>
    <property type="project" value="UniProtKB-KW"/>
</dbReference>
<dbReference type="PANTHER" id="PTHR32546:SF11">
    <property type="entry name" value="G-PROTEIN COUPLED RECEPTOR 158-RELATED"/>
    <property type="match status" value="1"/>
</dbReference>
<dbReference type="EMBL" id="GL193851">
    <property type="protein sequence ID" value="EFB16665.1"/>
    <property type="molecule type" value="Genomic_DNA"/>
</dbReference>
<comment type="similarity">
    <text evidence="2">Belongs to the G-protein coupled receptor 3 family.</text>
</comment>
<dbReference type="InParanoid" id="D2HZY5"/>
<organism evidence="9">
    <name type="scientific">Ailuropoda melanoleuca</name>
    <name type="common">Giant panda</name>
    <dbReference type="NCBI Taxonomy" id="9646"/>
    <lineage>
        <taxon>Eukaryota</taxon>
        <taxon>Metazoa</taxon>
        <taxon>Chordata</taxon>
        <taxon>Craniata</taxon>
        <taxon>Vertebrata</taxon>
        <taxon>Euteleostomi</taxon>
        <taxon>Mammalia</taxon>
        <taxon>Eutheria</taxon>
        <taxon>Laurasiatheria</taxon>
        <taxon>Carnivora</taxon>
        <taxon>Caniformia</taxon>
        <taxon>Ursidae</taxon>
        <taxon>Ailuropoda</taxon>
    </lineage>
</organism>
<keyword evidence="3" id="KW-1003">Cell membrane</keyword>
<proteinExistence type="inferred from homology"/>
<feature type="transmembrane region" description="Helical" evidence="8">
    <location>
        <begin position="82"/>
        <end position="106"/>
    </location>
</feature>
<accession>D2HZY5</accession>
<comment type="subcellular location">
    <subcellularLocation>
        <location evidence="1">Cell membrane</location>
        <topology evidence="1">Multi-pass membrane protein</topology>
    </subcellularLocation>
</comment>
<evidence type="ECO:0000256" key="1">
    <source>
        <dbReference type="ARBA" id="ARBA00004651"/>
    </source>
</evidence>
<evidence type="ECO:0000256" key="4">
    <source>
        <dbReference type="ARBA" id="ARBA00023040"/>
    </source>
</evidence>
<evidence type="ECO:0000256" key="7">
    <source>
        <dbReference type="ARBA" id="ARBA00023224"/>
    </source>
</evidence>
<gene>
    <name evidence="9" type="ORF">PANDA_018413</name>
</gene>
<feature type="non-terminal residue" evidence="9">
    <location>
        <position position="1"/>
    </location>
</feature>
<dbReference type="AlphaFoldDB" id="D2HZY5"/>
<keyword evidence="7" id="KW-0807">Transducer</keyword>
<evidence type="ECO:0000256" key="5">
    <source>
        <dbReference type="ARBA" id="ARBA00023170"/>
    </source>
</evidence>